<feature type="region of interest" description="Disordered" evidence="6">
    <location>
        <begin position="1"/>
        <end position="20"/>
    </location>
</feature>
<evidence type="ECO:0000259" key="8">
    <source>
        <dbReference type="PROSITE" id="PS50940"/>
    </source>
</evidence>
<gene>
    <name evidence="9" type="primary">HaOG205602</name>
    <name evidence="9" type="ORF">B5X24_HaOG205602</name>
</gene>
<dbReference type="InterPro" id="IPR002557">
    <property type="entry name" value="Chitin-bd_dom"/>
</dbReference>
<dbReference type="PROSITE" id="PS50940">
    <property type="entry name" value="CHIT_BIND_II"/>
    <property type="match status" value="1"/>
</dbReference>
<dbReference type="GO" id="GO:0008061">
    <property type="term" value="F:chitin binding"/>
    <property type="evidence" value="ECO:0007669"/>
    <property type="project" value="UniProtKB-KW"/>
</dbReference>
<evidence type="ECO:0000313" key="9">
    <source>
        <dbReference type="EMBL" id="PZC75858.1"/>
    </source>
</evidence>
<dbReference type="AlphaFoldDB" id="A0A2W1BLR8"/>
<feature type="compositionally biased region" description="Polar residues" evidence="6">
    <location>
        <begin position="10"/>
        <end position="20"/>
    </location>
</feature>
<keyword evidence="4" id="KW-1015">Disulfide bond</keyword>
<dbReference type="InterPro" id="IPR051940">
    <property type="entry name" value="Chitin_bind-dev_reg"/>
</dbReference>
<protein>
    <recommendedName>
        <fullName evidence="8">Chitin-binding type-2 domain-containing protein</fullName>
    </recommendedName>
</protein>
<name>A0A2W1BLR8_HELAM</name>
<keyword evidence="3" id="KW-0677">Repeat</keyword>
<keyword evidence="10" id="KW-1185">Reference proteome</keyword>
<sequence length="276" mass="28628">MKCASESQRHSTTTISSESGMVRHSATSTINMFKLLVLSCLVATVLAGPFHLPPWIRDGWNRRPPRGCADRAAGRAACAQVNATAALAPHPHDCRLFYYCSAVLRPACRRCPLGLHFNPELQVCDWPNNVNCTATPPPRPPRPCHNATTPVPSTDAPSSVPPATDALSTGAPTDAPFTGTASTDAPSSVPPSTDALSSVPPSTGAPSTDRPSTDAPSTDRPSTDVPSTDRPSTDAPSTGRPSTDAPSTGRPSTDAPSTGTPSTDAPFTDKPSTVAI</sequence>
<feature type="compositionally biased region" description="Polar residues" evidence="6">
    <location>
        <begin position="179"/>
        <end position="265"/>
    </location>
</feature>
<feature type="compositionally biased region" description="Polar residues" evidence="6">
    <location>
        <begin position="146"/>
        <end position="157"/>
    </location>
</feature>
<feature type="transmembrane region" description="Helical" evidence="7">
    <location>
        <begin position="35"/>
        <end position="56"/>
    </location>
</feature>
<dbReference type="SUPFAM" id="SSF57625">
    <property type="entry name" value="Invertebrate chitin-binding proteins"/>
    <property type="match status" value="1"/>
</dbReference>
<feature type="region of interest" description="Disordered" evidence="6">
    <location>
        <begin position="136"/>
        <end position="276"/>
    </location>
</feature>
<reference evidence="9 10" key="1">
    <citation type="journal article" date="2017" name="BMC Biol.">
        <title>Genomic innovations, transcriptional plasticity and gene loss underlying the evolution and divergence of two highly polyphagous and invasive Helicoverpa pest species.</title>
        <authorList>
            <person name="Pearce S.L."/>
            <person name="Clarke D.F."/>
            <person name="East P.D."/>
            <person name="Elfekih S."/>
            <person name="Gordon K.H."/>
            <person name="Jermiin L.S."/>
            <person name="McGaughran A."/>
            <person name="Oakeshott J.G."/>
            <person name="Papanikolaou A."/>
            <person name="Perera O.P."/>
            <person name="Rane R.V."/>
            <person name="Richards S."/>
            <person name="Tay W.T."/>
            <person name="Walsh T.K."/>
            <person name="Anderson A."/>
            <person name="Anderson C.J."/>
            <person name="Asgari S."/>
            <person name="Board P.G."/>
            <person name="Bretschneider A."/>
            <person name="Campbell P.M."/>
            <person name="Chertemps T."/>
            <person name="Christeller J.T."/>
            <person name="Coppin C.W."/>
            <person name="Downes S.J."/>
            <person name="Duan G."/>
            <person name="Farnsworth C.A."/>
            <person name="Good R.T."/>
            <person name="Han L.B."/>
            <person name="Han Y.C."/>
            <person name="Hatje K."/>
            <person name="Horne I."/>
            <person name="Huang Y.P."/>
            <person name="Hughes D.S."/>
            <person name="Jacquin-Joly E."/>
            <person name="James W."/>
            <person name="Jhangiani S."/>
            <person name="Kollmar M."/>
            <person name="Kuwar S.S."/>
            <person name="Li S."/>
            <person name="Liu N.Y."/>
            <person name="Maibeche M.T."/>
            <person name="Miller J.R."/>
            <person name="Montagne N."/>
            <person name="Perry T."/>
            <person name="Qu J."/>
            <person name="Song S.V."/>
            <person name="Sutton G.G."/>
            <person name="Vogel H."/>
            <person name="Walenz B.P."/>
            <person name="Xu W."/>
            <person name="Zhang H.J."/>
            <person name="Zou Z."/>
            <person name="Batterham P."/>
            <person name="Edwards O.R."/>
            <person name="Feyereisen R."/>
            <person name="Gibbs R.A."/>
            <person name="Heckel D.G."/>
            <person name="McGrath A."/>
            <person name="Robin C."/>
            <person name="Scherer S.E."/>
            <person name="Worley K.C."/>
            <person name="Wu Y.D."/>
        </authorList>
    </citation>
    <scope>NUCLEOTIDE SEQUENCE [LARGE SCALE GENOMIC DNA]</scope>
    <source>
        <strain evidence="9">Harm_GR_Male_#8</strain>
        <tissue evidence="9">Whole organism</tissue>
    </source>
</reference>
<accession>A0A2W1BLR8</accession>
<dbReference type="GO" id="GO:0005576">
    <property type="term" value="C:extracellular region"/>
    <property type="evidence" value="ECO:0007669"/>
    <property type="project" value="InterPro"/>
</dbReference>
<evidence type="ECO:0000313" key="10">
    <source>
        <dbReference type="Proteomes" id="UP000249218"/>
    </source>
</evidence>
<dbReference type="PANTHER" id="PTHR23301">
    <property type="entry name" value="CHITIN BINDING PERITROPHIN-A"/>
    <property type="match status" value="1"/>
</dbReference>
<dbReference type="PANTHER" id="PTHR23301:SF0">
    <property type="entry name" value="CHITIN-BINDING TYPE-2 DOMAIN-CONTAINING PROTEIN-RELATED"/>
    <property type="match status" value="1"/>
</dbReference>
<evidence type="ECO:0000256" key="7">
    <source>
        <dbReference type="SAM" id="Phobius"/>
    </source>
</evidence>
<dbReference type="Pfam" id="PF01607">
    <property type="entry name" value="CBM_14"/>
    <property type="match status" value="1"/>
</dbReference>
<keyword evidence="7" id="KW-0812">Transmembrane</keyword>
<dbReference type="InterPro" id="IPR036508">
    <property type="entry name" value="Chitin-bd_dom_sf"/>
</dbReference>
<evidence type="ECO:0000256" key="1">
    <source>
        <dbReference type="ARBA" id="ARBA00022669"/>
    </source>
</evidence>
<evidence type="ECO:0000256" key="2">
    <source>
        <dbReference type="ARBA" id="ARBA00022729"/>
    </source>
</evidence>
<evidence type="ECO:0000256" key="3">
    <source>
        <dbReference type="ARBA" id="ARBA00022737"/>
    </source>
</evidence>
<keyword evidence="7" id="KW-0472">Membrane</keyword>
<evidence type="ECO:0000256" key="4">
    <source>
        <dbReference type="ARBA" id="ARBA00023157"/>
    </source>
</evidence>
<dbReference type="OrthoDB" id="6020543at2759"/>
<organism evidence="9 10">
    <name type="scientific">Helicoverpa armigera</name>
    <name type="common">Cotton bollworm</name>
    <name type="synonym">Heliothis armigera</name>
    <dbReference type="NCBI Taxonomy" id="29058"/>
    <lineage>
        <taxon>Eukaryota</taxon>
        <taxon>Metazoa</taxon>
        <taxon>Ecdysozoa</taxon>
        <taxon>Arthropoda</taxon>
        <taxon>Hexapoda</taxon>
        <taxon>Insecta</taxon>
        <taxon>Pterygota</taxon>
        <taxon>Neoptera</taxon>
        <taxon>Endopterygota</taxon>
        <taxon>Lepidoptera</taxon>
        <taxon>Glossata</taxon>
        <taxon>Ditrysia</taxon>
        <taxon>Noctuoidea</taxon>
        <taxon>Noctuidae</taxon>
        <taxon>Heliothinae</taxon>
        <taxon>Helicoverpa</taxon>
    </lineage>
</organism>
<feature type="domain" description="Chitin-binding type-2" evidence="8">
    <location>
        <begin position="75"/>
        <end position="134"/>
    </location>
</feature>
<dbReference type="Gene3D" id="2.170.140.10">
    <property type="entry name" value="Chitin binding domain"/>
    <property type="match status" value="1"/>
</dbReference>
<dbReference type="EMBL" id="KZ149979">
    <property type="protein sequence ID" value="PZC75858.1"/>
    <property type="molecule type" value="Genomic_DNA"/>
</dbReference>
<keyword evidence="2" id="KW-0732">Signal</keyword>
<evidence type="ECO:0000256" key="6">
    <source>
        <dbReference type="SAM" id="MobiDB-lite"/>
    </source>
</evidence>
<evidence type="ECO:0000256" key="5">
    <source>
        <dbReference type="ARBA" id="ARBA00023180"/>
    </source>
</evidence>
<dbReference type="SMART" id="SM00494">
    <property type="entry name" value="ChtBD2"/>
    <property type="match status" value="1"/>
</dbReference>
<keyword evidence="5" id="KW-0325">Glycoprotein</keyword>
<dbReference type="Proteomes" id="UP000249218">
    <property type="component" value="Unassembled WGS sequence"/>
</dbReference>
<keyword evidence="7" id="KW-1133">Transmembrane helix</keyword>
<keyword evidence="1" id="KW-0147">Chitin-binding</keyword>
<proteinExistence type="predicted"/>